<dbReference type="FunFam" id="3.30.450.20:FF:000060">
    <property type="entry name" value="Sensor protein FixL"/>
    <property type="match status" value="1"/>
</dbReference>
<feature type="compositionally biased region" description="Pro residues" evidence="7">
    <location>
        <begin position="2233"/>
        <end position="2251"/>
    </location>
</feature>
<dbReference type="SUPFAM" id="SSF55785">
    <property type="entry name" value="PYP-like sensor domain (PAS domain)"/>
    <property type="match status" value="1"/>
</dbReference>
<feature type="region of interest" description="Disordered" evidence="7">
    <location>
        <begin position="3278"/>
        <end position="3339"/>
    </location>
</feature>
<feature type="compositionally biased region" description="Low complexity" evidence="7">
    <location>
        <begin position="1834"/>
        <end position="1847"/>
    </location>
</feature>
<name>A0A835YA18_9CHLO</name>
<evidence type="ECO:0000256" key="4">
    <source>
        <dbReference type="ARBA" id="ARBA00022741"/>
    </source>
</evidence>
<feature type="region of interest" description="Disordered" evidence="7">
    <location>
        <begin position="2327"/>
        <end position="2377"/>
    </location>
</feature>
<keyword evidence="2" id="KW-0716">Sensory transduction</keyword>
<keyword evidence="11" id="KW-1185">Reference proteome</keyword>
<evidence type="ECO:0000256" key="7">
    <source>
        <dbReference type="SAM" id="MobiDB-lite"/>
    </source>
</evidence>
<dbReference type="NCBIfam" id="TIGR00229">
    <property type="entry name" value="sensory_box"/>
    <property type="match status" value="1"/>
</dbReference>
<evidence type="ECO:0000256" key="1">
    <source>
        <dbReference type="ARBA" id="ARBA00022543"/>
    </source>
</evidence>
<feature type="compositionally biased region" description="Low complexity" evidence="7">
    <location>
        <begin position="1654"/>
        <end position="1663"/>
    </location>
</feature>
<dbReference type="PANTHER" id="PTHR31600:SF2">
    <property type="entry name" value="GAMETE ENRICHED GENE 10 PROTEIN-RELATED"/>
    <property type="match status" value="1"/>
</dbReference>
<evidence type="ECO:0000313" key="11">
    <source>
        <dbReference type="Proteomes" id="UP000612055"/>
    </source>
</evidence>
<keyword evidence="5" id="KW-0418">Kinase</keyword>
<keyword evidence="1" id="KW-0157">Chromophore</keyword>
<feature type="transmembrane region" description="Helical" evidence="8">
    <location>
        <begin position="261"/>
        <end position="283"/>
    </location>
</feature>
<feature type="transmembrane region" description="Helical" evidence="8">
    <location>
        <begin position="303"/>
        <end position="321"/>
    </location>
</feature>
<dbReference type="EMBL" id="JAEHOE010000007">
    <property type="protein sequence ID" value="KAG2499125.1"/>
    <property type="molecule type" value="Genomic_DNA"/>
</dbReference>
<dbReference type="GO" id="GO:0016301">
    <property type="term" value="F:kinase activity"/>
    <property type="evidence" value="ECO:0007669"/>
    <property type="project" value="UniProtKB-KW"/>
</dbReference>
<feature type="transmembrane region" description="Helical" evidence="8">
    <location>
        <begin position="2828"/>
        <end position="2848"/>
    </location>
</feature>
<feature type="compositionally biased region" description="Polar residues" evidence="7">
    <location>
        <begin position="2198"/>
        <end position="2213"/>
    </location>
</feature>
<accession>A0A835YA18</accession>
<dbReference type="SMART" id="SM00091">
    <property type="entry name" value="PAS"/>
    <property type="match status" value="3"/>
</dbReference>
<feature type="compositionally biased region" description="Gly residues" evidence="7">
    <location>
        <begin position="2328"/>
        <end position="2343"/>
    </location>
</feature>
<feature type="transmembrane region" description="Helical" evidence="8">
    <location>
        <begin position="3219"/>
        <end position="3238"/>
    </location>
</feature>
<dbReference type="OrthoDB" id="542352at2759"/>
<feature type="region of interest" description="Disordered" evidence="7">
    <location>
        <begin position="2389"/>
        <end position="2570"/>
    </location>
</feature>
<evidence type="ECO:0000256" key="2">
    <source>
        <dbReference type="ARBA" id="ARBA00022606"/>
    </source>
</evidence>
<dbReference type="Proteomes" id="UP000612055">
    <property type="component" value="Unassembled WGS sequence"/>
</dbReference>
<feature type="transmembrane region" description="Helical" evidence="8">
    <location>
        <begin position="206"/>
        <end position="229"/>
    </location>
</feature>
<keyword evidence="1" id="KW-0600">Photoreceptor protein</keyword>
<protein>
    <recommendedName>
        <fullName evidence="9">PAS domain-containing protein</fullName>
    </recommendedName>
</protein>
<dbReference type="InterPro" id="IPR000014">
    <property type="entry name" value="PAS"/>
</dbReference>
<comment type="caution">
    <text evidence="10">The sequence shown here is derived from an EMBL/GenBank/DDBJ whole genome shotgun (WGS) entry which is preliminary data.</text>
</comment>
<feature type="region of interest" description="Disordered" evidence="7">
    <location>
        <begin position="2911"/>
        <end position="2993"/>
    </location>
</feature>
<feature type="region of interest" description="Disordered" evidence="7">
    <location>
        <begin position="1097"/>
        <end position="1160"/>
    </location>
</feature>
<feature type="transmembrane region" description="Helical" evidence="8">
    <location>
        <begin position="333"/>
        <end position="354"/>
    </location>
</feature>
<feature type="compositionally biased region" description="Gly residues" evidence="7">
    <location>
        <begin position="2524"/>
        <end position="2547"/>
    </location>
</feature>
<evidence type="ECO:0000256" key="3">
    <source>
        <dbReference type="ARBA" id="ARBA00022679"/>
    </source>
</evidence>
<evidence type="ECO:0000256" key="6">
    <source>
        <dbReference type="ARBA" id="ARBA00022840"/>
    </source>
</evidence>
<dbReference type="Pfam" id="PF25474">
    <property type="entry name" value="TPR_TmcB"/>
    <property type="match status" value="1"/>
</dbReference>
<gene>
    <name evidence="10" type="ORF">HYH03_002708</name>
</gene>
<dbReference type="GO" id="GO:0009881">
    <property type="term" value="F:photoreceptor activity"/>
    <property type="evidence" value="ECO:0007669"/>
    <property type="project" value="UniProtKB-KW"/>
</dbReference>
<proteinExistence type="predicted"/>
<feature type="compositionally biased region" description="Pro residues" evidence="7">
    <location>
        <begin position="1785"/>
        <end position="1797"/>
    </location>
</feature>
<sequence length="3355" mass="349182">MPGSAGRSVSSFSSAPSRDSVVSRLEEGANPTDLLASAETALQGVFGVLFTVNKEKINTGYRWLIAKLALDFLQLFTVVFKPSDGWDINTDFWLWKLLRTLQFEDFLRPRGYSIFLAALYITVGLLALAVALSAWVAWCFQHQSFPWIWPIKVLRVYANVFFHVLDVATLTLLQLPFDCRWVGYPSDVQNTLIIFPSVVCTSMPHVIHMCVTGVALVVYLVMAALNLLADAELNPMSRNLWATANSAVEVRGFFIKFIMTVFTYATGWRTLTNVLQMLLSGYLTWNYLRWQPHLFGWVNHVRVGLYAGVTEIALGALVLVATKDPSPEFRERLTVVTLAVMGPAMLVGGLASYLRLNAWSRFVLLRYRTAPPGQKARRIYKFGTSKEVEIVSRVCRRWTDQHFEVPDWAAAKEAEIVIKGGMQMFPGDAFMALTYANFLIDVAESVQTGYGQLQVAKKCTPNLAIRFAIFTREQEQMQRSTGAKSGESSVDLVSYVEYQRNHRMVMRAHRSALIAIRNFWQLLLHNTVAFTSLAKALHRIERSVSVAEEFYRAALVRYPSSPKLMRGYGKFLETVKNNPWRAAKFLGEAEKLQDQQQQDEATMAVMGLQEGGGMGGGGAHILHRVDERVSIVFLINSAGIIQMANKNACSLLGYGKGELDGKNINSIMPPPFAQRHNRYIRQYIQTGRERVISSVNTVVALHKGRYVLPVKLSVSKVSGATEDSIFMGVLEPVPLDSCEAHLYLLPSGMVAAMDLAFSEWTGFELGDIMGKDVTALVTEAEAVKSVIPKFDTAALERQEQLFHGGTAIGGGGGGGGLAAASASGAPPTPSGAATPALGHSTSRSPFALGTLGLAMGLPGLGLSTAASTAGPTLGPAAAADNPAPVVEHLNGVCFLHKYTKPVECHVTFQRRGIGNECMIEMTLRRTSPAHLIALTGPSGRIRYIAAELAAALGTTPTALHRQPLGDIMPQPWATLHGGWVKSLSSYGPSAALAPDAVMRGSCRSGITTVLGSSLRMQGYYRLTISSTDEAGEVRHMLEAARSSREAALSERRMVLTVDADGVITEADDGPTWLYGFPPKSVVGRSLADIITLLRPAPPLPSTDSGRAPTDPGAQSSFPGQGFLPELFPSAFPAPGPTPGPGPGPGPGLGPGQALDEDEEEVSATELLGMLISKAMMHGGVSWRVGVTLPTDEAELAALGRMRDAVLEKRTTPAIMEIEVSLDTTALGASESDEEGAILSSGLSLGPGLSLGAGAGSAAAAVAAAAGLDGVLARRSSGLLVGSSSGTLTGAGGMRSSAAGVGGMTSRFAAEFGLAAAAAGGGGGGGGSGAGLAGERLALSHRFRSMGANSGSSGLAAAATAAATAAAARGSTPGEGPGGAAEVAPQRSLRVRVDPAALPAPGGAASPAALLAGEGSQTLRPGVAVSRVRRNSWLAMEGPDGGIVVISGAAAVEGSRGSVRTTGTGRMSLDNPYRRRSLDMPAPPHPAAAAAATATERPSTAVAAAAAAAPPPPVQPLQSLLPGEAPLEPVVAVPPVLAAAAAAAGSRPQTPLGGAAAAAAAGAAAVEVEVDTTKSAAEVWDATAAVLVAASAAGADVAAAAEPPTAEPPTSTPSPPASTSGSDSAASLPHVSSSRSLRGLPMPPPASPPPPLPRPASARSPSPAQDSLRLPPPPPPSASPPEEEGDTLVLPMERSEALVPMSPRSDDSDQALDPLVLVGPAGGSRGPSPGPGPGPVQARVPEPHNGPGPRPGFEQPGSGASAGPVAEAAEGDGSSSDPAAAAARAEPPPPPPLSPLPPGSRAQSAGSQGPQPPASPGGSRLKLLAARLVPESLQPAEGTPAAAAAAPALDPPQRHTPGPRLPDAAASSELLTALLSAKASSGAAAAAAPLTRLLSRSRHNTGDGAGAADAVFDAAAADPASPFAAAATAAAAAVPLSSGGAAAPLGDDGDGDSVELPPSVAEDARVVVIRVSLWRADILAPVLELDGNGTVVAAVGDDLAPPGLLLGLPSTALLHRKLHTLLDLPDKSVPALFHEPGTARRGGLKTTAKEASKVGILREVTAKHAADGSPVQLSLQAVVNDSRPNNTYVVLKAREPPRISRAALLASLRAQPAPAAAASAPGHAEGAAAGPGARGLGGVGVGAGGRAFDLGPFAPSPRGDAAVRDEAELGRISWSQVLEMEGVAGTDGAPERGPRRPNRSSIDVVSSSARPSYDTSAPTLPSPLPLSMTTMQPSPLPSPLPPSMPSTLPSPLPASMASSRPSPFPSPLPQSVASNLPSPLPPLTVSTVPSPLPTSMASTAHGQRDSDSADLELRLTLSNLGPDLAIGTIGEGGGGGGGAAGGGSPHYHHRRASGITLAPLSPLPTTPRPVGPAALPSKAHADTPFAAIQAEPEPGPRASATQYNSSEDKDGLQKQVTNMSGKSRESSRSVVSIESSTSSEPAAPVPGCRRRSLDMLGPGARRSTDGMARRRSTEGMAAQHGSFTPSRVARGRHSANGVGPGGPQSPPQARTSRFGALPSPAAGDKAGGGKAGAGSGGGGGGGGGGGEGVDNDDAASVASGMSGASGVSGVSEGMDAANPIADYRRGKRYKKLLKVLESPAVQRAARDFTWQAPLANMVQLLSNLLAFLLLTVLLHRQSADVRDLINATSTNRILHESFIFMQTLNNMYEGTYPASGFYAPGDMAKHDAGLKENIDDFGRLAVHIYQGVGNARPPASQPYNPDDAQHIWNKPFRNETVFYSSTAPFNSTRIEYRNASLWDLASSYIQYATEVQHMHATWGAEYGTLENWDAYRWVMANGLTEMFEGLSDALLQLTYHAIEQAEQLNHLQLILLILQGCVICTLLVLYMWWLQRRVSQQRYNLYAVFMTVPVGLLRALASKSVQVADNSEGEGSSGDEAEMAAADMRAAAAVAASGLDAGEEDRPESGGDGTRRGGRSSSGGGDGNGSSRPIRMTLANRGTAGHGSLRTRLSSLLPWKSAATPPSPSRRSGPRRRQLVPSNHDSIYLLAPFIVWGVLICLLYAIGYVRLKEAVGPLAQLSSQNIAVVRLHRLLFLGLKLSSEPTVDLRSELQPQLLDELQHFEREWGVLLYGANSTLQADRRFKLCTKKEALTYHDASLSYDMFRLNGCIATASGFLEKVEHCVSPATPRYASIMHGVSMMVDRFVEEVGYLTHVSPARLDINNTHIDWLWMEAQGNVEDGMDTAITSLLSAIDALYENVRLLQIFSLCVSWLLAIFFIFGQLRPFVQRNRLETQRIARMLSELPPEVDVESIVKGMLTRDPGLAGHGQGHGTGRDRRASMVAPTGGGGGGQQQLGSLRARGGGGAKGVGRGDVEVEGRGGGGGKVGAWTALSSKKGM</sequence>
<reference evidence="10" key="1">
    <citation type="journal article" date="2020" name="bioRxiv">
        <title>Comparative genomics of Chlamydomonas.</title>
        <authorList>
            <person name="Craig R.J."/>
            <person name="Hasan A.R."/>
            <person name="Ness R.W."/>
            <person name="Keightley P.D."/>
        </authorList>
    </citation>
    <scope>NUCLEOTIDE SEQUENCE</scope>
    <source>
        <strain evidence="10">CCAP 11/70</strain>
    </source>
</reference>
<keyword evidence="6" id="KW-0067">ATP-binding</keyword>
<keyword evidence="4" id="KW-0547">Nucleotide-binding</keyword>
<feature type="compositionally biased region" description="Pro residues" evidence="7">
    <location>
        <begin position="1669"/>
        <end position="1678"/>
    </location>
</feature>
<dbReference type="InterPro" id="IPR035965">
    <property type="entry name" value="PAS-like_dom_sf"/>
</dbReference>
<feature type="compositionally biased region" description="Low complexity" evidence="7">
    <location>
        <begin position="2553"/>
        <end position="2570"/>
    </location>
</feature>
<feature type="compositionally biased region" description="Low complexity" evidence="7">
    <location>
        <begin position="1616"/>
        <end position="1628"/>
    </location>
</feature>
<feature type="compositionally biased region" description="Pro residues" evidence="7">
    <location>
        <begin position="2360"/>
        <end position="2369"/>
    </location>
</feature>
<evidence type="ECO:0000256" key="5">
    <source>
        <dbReference type="ARBA" id="ARBA00022777"/>
    </source>
</evidence>
<feature type="compositionally biased region" description="Low complexity" evidence="7">
    <location>
        <begin position="1486"/>
        <end position="1495"/>
    </location>
</feature>
<feature type="compositionally biased region" description="Pro residues" evidence="7">
    <location>
        <begin position="1131"/>
        <end position="1147"/>
    </location>
</feature>
<feature type="domain" description="PAS" evidence="9">
    <location>
        <begin position="632"/>
        <end position="687"/>
    </location>
</feature>
<feature type="compositionally biased region" description="Low complexity" evidence="7">
    <location>
        <begin position="1770"/>
        <end position="1784"/>
    </location>
</feature>
<evidence type="ECO:0000256" key="8">
    <source>
        <dbReference type="SAM" id="Phobius"/>
    </source>
</evidence>
<dbReference type="PANTHER" id="PTHR31600">
    <property type="entry name" value="TINY MACROCYSTS PROTEIN B-RELATED"/>
    <property type="match status" value="1"/>
</dbReference>
<feature type="compositionally biased region" description="Basic and acidic residues" evidence="7">
    <location>
        <begin position="2461"/>
        <end position="2472"/>
    </location>
</feature>
<dbReference type="PROSITE" id="PS50112">
    <property type="entry name" value="PAS"/>
    <property type="match status" value="2"/>
</dbReference>
<dbReference type="GO" id="GO:0005524">
    <property type="term" value="F:ATP binding"/>
    <property type="evidence" value="ECO:0007669"/>
    <property type="project" value="UniProtKB-KW"/>
</dbReference>
<dbReference type="InterPro" id="IPR057352">
    <property type="entry name" value="TPR_TmcB/C"/>
</dbReference>
<feature type="domain" description="PAS" evidence="9">
    <location>
        <begin position="1054"/>
        <end position="1095"/>
    </location>
</feature>
<feature type="compositionally biased region" description="Low complexity" evidence="7">
    <location>
        <begin position="818"/>
        <end position="838"/>
    </location>
</feature>
<feature type="compositionally biased region" description="Pro residues" evidence="7">
    <location>
        <begin position="1640"/>
        <end position="1653"/>
    </location>
</feature>
<feature type="compositionally biased region" description="Low complexity" evidence="7">
    <location>
        <begin position="2427"/>
        <end position="2439"/>
    </location>
</feature>
<feature type="region of interest" description="Disordered" evidence="7">
    <location>
        <begin position="816"/>
        <end position="839"/>
    </location>
</feature>
<dbReference type="Gene3D" id="3.30.450.20">
    <property type="entry name" value="PAS domain"/>
    <property type="match status" value="1"/>
</dbReference>
<feature type="compositionally biased region" description="Pro residues" evidence="7">
    <location>
        <begin position="1604"/>
        <end position="1615"/>
    </location>
</feature>
<dbReference type="CDD" id="cd00130">
    <property type="entry name" value="PAS"/>
    <property type="match status" value="1"/>
</dbReference>
<keyword evidence="8" id="KW-0472">Membrane</keyword>
<evidence type="ECO:0000259" key="9">
    <source>
        <dbReference type="PROSITE" id="PS50112"/>
    </source>
</evidence>
<keyword evidence="1" id="KW-0675">Receptor</keyword>
<feature type="transmembrane region" description="Helical" evidence="8">
    <location>
        <begin position="3002"/>
        <end position="3024"/>
    </location>
</feature>
<dbReference type="InterPro" id="IPR052994">
    <property type="entry name" value="Tiny_macrocysts_regulators"/>
</dbReference>
<evidence type="ECO:0000313" key="10">
    <source>
        <dbReference type="EMBL" id="KAG2499125.1"/>
    </source>
</evidence>
<feature type="compositionally biased region" description="Low complexity" evidence="7">
    <location>
        <begin position="1798"/>
        <end position="1808"/>
    </location>
</feature>
<feature type="transmembrane region" description="Helical" evidence="8">
    <location>
        <begin position="156"/>
        <end position="177"/>
    </location>
</feature>
<feature type="region of interest" description="Disordered" evidence="7">
    <location>
        <begin position="1455"/>
        <end position="1495"/>
    </location>
</feature>
<keyword evidence="8" id="KW-0812">Transmembrane</keyword>
<feature type="region of interest" description="Disordered" evidence="7">
    <location>
        <begin position="1598"/>
        <end position="1862"/>
    </location>
</feature>
<feature type="transmembrane region" description="Helical" evidence="8">
    <location>
        <begin position="112"/>
        <end position="136"/>
    </location>
</feature>
<keyword evidence="8" id="KW-1133">Transmembrane helix</keyword>
<dbReference type="Pfam" id="PF13426">
    <property type="entry name" value="PAS_9"/>
    <property type="match status" value="1"/>
</dbReference>
<keyword evidence="3" id="KW-0808">Transferase</keyword>
<feature type="region of interest" description="Disordered" evidence="7">
    <location>
        <begin position="2179"/>
        <end position="2306"/>
    </location>
</feature>
<feature type="compositionally biased region" description="Low complexity" evidence="7">
    <location>
        <begin position="1455"/>
        <end position="1467"/>
    </location>
</feature>
<feature type="compositionally biased region" description="Low complexity" evidence="7">
    <location>
        <begin position="2214"/>
        <end position="2232"/>
    </location>
</feature>
<organism evidence="10 11">
    <name type="scientific">Edaphochlamys debaryana</name>
    <dbReference type="NCBI Taxonomy" id="47281"/>
    <lineage>
        <taxon>Eukaryota</taxon>
        <taxon>Viridiplantae</taxon>
        <taxon>Chlorophyta</taxon>
        <taxon>core chlorophytes</taxon>
        <taxon>Chlorophyceae</taxon>
        <taxon>CS clade</taxon>
        <taxon>Chlamydomonadales</taxon>
        <taxon>Chlamydomonadales incertae sedis</taxon>
        <taxon>Edaphochlamys</taxon>
    </lineage>
</organism>
<feature type="compositionally biased region" description="Low complexity" evidence="7">
    <location>
        <begin position="2282"/>
        <end position="2294"/>
    </location>
</feature>